<reference evidence="3 4" key="1">
    <citation type="submission" date="2021-10" db="EMBL/GenBank/DDBJ databases">
        <title>Streptomyces gossypii sp. nov., isolated from soil collected from cotton field.</title>
        <authorList>
            <person name="Ge X."/>
            <person name="Chen X."/>
            <person name="Liu W."/>
        </authorList>
    </citation>
    <scope>NUCLEOTIDE SEQUENCE [LARGE SCALE GENOMIC DNA]</scope>
    <source>
        <strain evidence="3 4">N2-109</strain>
    </source>
</reference>
<sequence>MPFVPPSSFWPGTSLPDAWSTATTPSASLAGALALAAVTLAQDRLGLDPAALGLVAAGITALTLLWHLGTTRRPAARGPVPAATSPAHRPVSRVGQAQEEPPWPSGSRESR</sequence>
<evidence type="ECO:0000256" key="1">
    <source>
        <dbReference type="SAM" id="MobiDB-lite"/>
    </source>
</evidence>
<evidence type="ECO:0000313" key="4">
    <source>
        <dbReference type="Proteomes" id="UP001156389"/>
    </source>
</evidence>
<keyword evidence="2" id="KW-1133">Transmembrane helix</keyword>
<comment type="caution">
    <text evidence="3">The sequence shown here is derived from an EMBL/GenBank/DDBJ whole genome shotgun (WGS) entry which is preliminary data.</text>
</comment>
<evidence type="ECO:0000313" key="3">
    <source>
        <dbReference type="EMBL" id="MCT2593427.1"/>
    </source>
</evidence>
<keyword evidence="2" id="KW-0812">Transmembrane</keyword>
<accession>A0ABT2JZT4</accession>
<evidence type="ECO:0000256" key="2">
    <source>
        <dbReference type="SAM" id="Phobius"/>
    </source>
</evidence>
<dbReference type="EMBL" id="JAJAGO010000014">
    <property type="protein sequence ID" value="MCT2593427.1"/>
    <property type="molecule type" value="Genomic_DNA"/>
</dbReference>
<proteinExistence type="predicted"/>
<organism evidence="3 4">
    <name type="scientific">Streptomyces gossypii</name>
    <dbReference type="NCBI Taxonomy" id="2883101"/>
    <lineage>
        <taxon>Bacteria</taxon>
        <taxon>Bacillati</taxon>
        <taxon>Actinomycetota</taxon>
        <taxon>Actinomycetes</taxon>
        <taxon>Kitasatosporales</taxon>
        <taxon>Streptomycetaceae</taxon>
        <taxon>Streptomyces</taxon>
    </lineage>
</organism>
<feature type="transmembrane region" description="Helical" evidence="2">
    <location>
        <begin position="50"/>
        <end position="68"/>
    </location>
</feature>
<keyword evidence="4" id="KW-1185">Reference proteome</keyword>
<name>A0ABT2JZT4_9ACTN</name>
<protein>
    <submittedName>
        <fullName evidence="3">Uncharacterized protein</fullName>
    </submittedName>
</protein>
<dbReference type="RefSeq" id="WP_260220809.1">
    <property type="nucleotide sequence ID" value="NZ_JAJAGO010000014.1"/>
</dbReference>
<keyword evidence="2" id="KW-0472">Membrane</keyword>
<dbReference type="Proteomes" id="UP001156389">
    <property type="component" value="Unassembled WGS sequence"/>
</dbReference>
<feature type="compositionally biased region" description="Low complexity" evidence="1">
    <location>
        <begin position="73"/>
        <end position="84"/>
    </location>
</feature>
<feature type="region of interest" description="Disordered" evidence="1">
    <location>
        <begin position="73"/>
        <end position="111"/>
    </location>
</feature>
<gene>
    <name evidence="3" type="ORF">LHJ74_26565</name>
</gene>